<evidence type="ECO:0000256" key="2">
    <source>
        <dbReference type="SAM" id="MobiDB-lite"/>
    </source>
</evidence>
<gene>
    <name evidence="4" type="ORF">sr16301</name>
</gene>
<dbReference type="Pfam" id="PF03184">
    <property type="entry name" value="DDE_1"/>
    <property type="match status" value="1"/>
</dbReference>
<dbReference type="OrthoDB" id="162969at2759"/>
<dbReference type="InterPro" id="IPR050863">
    <property type="entry name" value="CenT-Element_Derived"/>
</dbReference>
<dbReference type="InterPro" id="IPR004875">
    <property type="entry name" value="DDE_SF_endonuclease_dom"/>
</dbReference>
<feature type="region of interest" description="Disordered" evidence="2">
    <location>
        <begin position="427"/>
        <end position="453"/>
    </location>
</feature>
<dbReference type="eggNOG" id="KOG3105">
    <property type="taxonomic scope" value="Eukaryota"/>
</dbReference>
<dbReference type="GO" id="GO:0005634">
    <property type="term" value="C:nucleus"/>
    <property type="evidence" value="ECO:0007669"/>
    <property type="project" value="TreeGrafter"/>
</dbReference>
<dbReference type="InterPro" id="IPR009057">
    <property type="entry name" value="Homeodomain-like_sf"/>
</dbReference>
<organism evidence="4 5">
    <name type="scientific">Sporisorium reilianum (strain SRZ2)</name>
    <name type="common">Maize head smut fungus</name>
    <dbReference type="NCBI Taxonomy" id="999809"/>
    <lineage>
        <taxon>Eukaryota</taxon>
        <taxon>Fungi</taxon>
        <taxon>Dikarya</taxon>
        <taxon>Basidiomycota</taxon>
        <taxon>Ustilaginomycotina</taxon>
        <taxon>Ustilaginomycetes</taxon>
        <taxon>Ustilaginales</taxon>
        <taxon>Ustilaginaceae</taxon>
        <taxon>Sporisorium</taxon>
    </lineage>
</organism>
<dbReference type="InterPro" id="IPR006600">
    <property type="entry name" value="HTH_CenpB_DNA-bd_dom"/>
</dbReference>
<evidence type="ECO:0000313" key="5">
    <source>
        <dbReference type="Proteomes" id="UP000008867"/>
    </source>
</evidence>
<reference evidence="4 5" key="1">
    <citation type="journal article" date="2010" name="Science">
        <title>Pathogenicity determinants in smut fungi revealed by genome comparison.</title>
        <authorList>
            <person name="Schirawski J."/>
            <person name="Mannhaupt G."/>
            <person name="Muench K."/>
            <person name="Brefort T."/>
            <person name="Schipper K."/>
            <person name="Doehlemann G."/>
            <person name="Di Stasio M."/>
            <person name="Roessel N."/>
            <person name="Mendoza-Mendoza A."/>
            <person name="Pester D."/>
            <person name="Mueller O."/>
            <person name="Winterberg B."/>
            <person name="Meyer E."/>
            <person name="Ghareeb H."/>
            <person name="Wollenberg T."/>
            <person name="Muensterkoetter M."/>
            <person name="Wong P."/>
            <person name="Walter M."/>
            <person name="Stukenbrock E."/>
            <person name="Gueldener U."/>
            <person name="Kahmann R."/>
        </authorList>
    </citation>
    <scope>NUCLEOTIDE SEQUENCE [LARGE SCALE GENOMIC DNA]</scope>
    <source>
        <strain evidence="5">SRZ2</strain>
    </source>
</reference>
<evidence type="ECO:0000313" key="4">
    <source>
        <dbReference type="EMBL" id="CBQ70028.1"/>
    </source>
</evidence>
<dbReference type="SMART" id="SM00674">
    <property type="entry name" value="CENPB"/>
    <property type="match status" value="1"/>
</dbReference>
<keyword evidence="5" id="KW-1185">Reference proteome</keyword>
<dbReference type="Proteomes" id="UP000008867">
    <property type="component" value="Chromosome 18"/>
</dbReference>
<dbReference type="EMBL" id="FQ311439">
    <property type="protein sequence ID" value="CBQ70028.1"/>
    <property type="molecule type" value="Genomic_DNA"/>
</dbReference>
<dbReference type="AlphaFoldDB" id="E6ZRJ4"/>
<keyword evidence="1" id="KW-0238">DNA-binding</keyword>
<feature type="domain" description="HTH CENPB-type" evidence="3">
    <location>
        <begin position="77"/>
        <end position="155"/>
    </location>
</feature>
<dbReference type="SUPFAM" id="SSF46689">
    <property type="entry name" value="Homeodomain-like"/>
    <property type="match status" value="1"/>
</dbReference>
<dbReference type="Gene3D" id="1.10.10.60">
    <property type="entry name" value="Homeodomain-like"/>
    <property type="match status" value="2"/>
</dbReference>
<feature type="region of interest" description="Disordered" evidence="2">
    <location>
        <begin position="66"/>
        <end position="85"/>
    </location>
</feature>
<dbReference type="VEuPathDB" id="FungiDB:sr16301"/>
<evidence type="ECO:0000256" key="1">
    <source>
        <dbReference type="ARBA" id="ARBA00023125"/>
    </source>
</evidence>
<accession>E6ZRJ4</accession>
<name>E6ZRJ4_SPORE</name>
<evidence type="ECO:0000259" key="3">
    <source>
        <dbReference type="PROSITE" id="PS51253"/>
    </source>
</evidence>
<sequence length="499" mass="56030">MPKLSRTPSSSSQNLTNGQKQHLAAHYNAQIAINPSYTHSNLADWAKDAYNLSYTPSRSTISRLLNQNPAQSSSPSSSRKKLSPTTEELDRLLAEWVDDQQKNGLMVNTHLIKLQGQRYQDMLNRRLPPHQQLPLRFSNDWLDKFCQRHSFRQQVAHGESASVQQGIINQELPTLRNLLQQFSPDDIFNADETGLFYNMPPNKTIAASPTSGLKKKKTRISILFACNSSGTEKLDLLFIGHSQQPKAFQKQSPEQLGIHYFSNKKAWMTSSIFTTWLISLDLYIGRTPGRHILLLLDNFSGHGTLQKPLADLQNITIHFLPPNTTSKIQPLDAGMIACFKKHYRSKQYARALLEAELGSQDIYHMDILEAMKVSQQIWKDISTNTIRNCWRHTGLVDLDAGDQSEDAKVDKELEETLKRLTEVSVQDVVEPAGEEAEESDTATPPGSPLGHGKELNTALLTAEEQLDILQAAQDILTRQNLMTSSTLEAFSACISRLSN</sequence>
<feature type="region of interest" description="Disordered" evidence="2">
    <location>
        <begin position="1"/>
        <end position="20"/>
    </location>
</feature>
<dbReference type="GO" id="GO:0003677">
    <property type="term" value="F:DNA binding"/>
    <property type="evidence" value="ECO:0007669"/>
    <property type="project" value="UniProtKB-KW"/>
</dbReference>
<proteinExistence type="predicted"/>
<protein>
    <submittedName>
        <fullName evidence="4">Related to transposases</fullName>
    </submittedName>
</protein>
<dbReference type="PROSITE" id="PS51253">
    <property type="entry name" value="HTH_CENPB"/>
    <property type="match status" value="1"/>
</dbReference>
<dbReference type="HOGENOM" id="CLU_018294_0_1_1"/>
<dbReference type="PANTHER" id="PTHR19303">
    <property type="entry name" value="TRANSPOSON"/>
    <property type="match status" value="1"/>
</dbReference>
<dbReference type="Pfam" id="PF03221">
    <property type="entry name" value="HTH_Tnp_Tc5"/>
    <property type="match status" value="1"/>
</dbReference>
<dbReference type="PANTHER" id="PTHR19303:SF73">
    <property type="entry name" value="PROTEIN PDC2"/>
    <property type="match status" value="1"/>
</dbReference>